<protein>
    <submittedName>
        <fullName evidence="3">Diguanylate cyclase</fullName>
    </submittedName>
</protein>
<dbReference type="AlphaFoldDB" id="A0A128EFG5"/>
<dbReference type="NCBIfam" id="TIGR00254">
    <property type="entry name" value="GGDEF"/>
    <property type="match status" value="1"/>
</dbReference>
<accession>A0A128EFG5</accession>
<evidence type="ECO:0000313" key="3">
    <source>
        <dbReference type="EMBL" id="CZE47666.1"/>
    </source>
</evidence>
<dbReference type="EMBL" id="FIZP01000003">
    <property type="protein sequence ID" value="CZE47666.1"/>
    <property type="molecule type" value="Genomic_DNA"/>
</dbReference>
<dbReference type="PROSITE" id="PS50887">
    <property type="entry name" value="GGDEF"/>
    <property type="match status" value="1"/>
</dbReference>
<keyword evidence="1" id="KW-0175">Coiled coil</keyword>
<dbReference type="Pfam" id="PF00990">
    <property type="entry name" value="GGDEF"/>
    <property type="match status" value="1"/>
</dbReference>
<dbReference type="InterPro" id="IPR029787">
    <property type="entry name" value="Nucleotide_cyclase"/>
</dbReference>
<reference evidence="3 4" key="1">
    <citation type="submission" date="2016-02" db="EMBL/GenBank/DDBJ databases">
        <authorList>
            <consortium name="Pathogen Informatics"/>
        </authorList>
    </citation>
    <scope>NUCLEOTIDE SEQUENCE [LARGE SCALE GENOMIC DNA]</scope>
    <source>
        <strain evidence="3 4">RC20</strain>
    </source>
</reference>
<gene>
    <name evidence="3" type="ORF">ERS672216_01007</name>
</gene>
<dbReference type="InterPro" id="IPR043128">
    <property type="entry name" value="Rev_trsase/Diguanyl_cyclase"/>
</dbReference>
<dbReference type="InterPro" id="IPR000160">
    <property type="entry name" value="GGDEF_dom"/>
</dbReference>
<dbReference type="SUPFAM" id="SSF55073">
    <property type="entry name" value="Nucleotide cyclase"/>
    <property type="match status" value="1"/>
</dbReference>
<evidence type="ECO:0000313" key="4">
    <source>
        <dbReference type="Proteomes" id="UP000069632"/>
    </source>
</evidence>
<feature type="coiled-coil region" evidence="1">
    <location>
        <begin position="152"/>
        <end position="186"/>
    </location>
</feature>
<evidence type="ECO:0000259" key="2">
    <source>
        <dbReference type="PROSITE" id="PS50887"/>
    </source>
</evidence>
<sequence length="359" mass="41367">MEFYNTKAKEIEKRNSNYIKLVNTLGRKLANDSLSHFELQAFFKDMAQYSSQQFEDINQIIDEYHIYEKQVQTHKQNQKMFIKEMVLLCDSVSEDLSKAKMLLDFLIFWMDSQVLGQDKVLLRQISLISSGKTPKEAYELTSISPNGNDTLIRTLNEMLDLLLQRNRELSESNKILAANLEQKQKELLYLNQKYGSIVTVDETTKLPNRKQALKDIDKYINNGVKDESKLGLLLISIGNYDELLKKFGARIDEELILRTIDIIKNTTRSDDVVYFMRRNELLVLCPSSSETSIINIANLLIANTKNSRDINSLFYNKDSAKLNIGIELIDKNIALKDVLKNVDDKLKMAEDGKEAKFVI</sequence>
<organism evidence="3 4">
    <name type="scientific">Campylobacter geochelonis</name>
    <dbReference type="NCBI Taxonomy" id="1780362"/>
    <lineage>
        <taxon>Bacteria</taxon>
        <taxon>Pseudomonadati</taxon>
        <taxon>Campylobacterota</taxon>
        <taxon>Epsilonproteobacteria</taxon>
        <taxon>Campylobacterales</taxon>
        <taxon>Campylobacteraceae</taxon>
        <taxon>Campylobacter</taxon>
    </lineage>
</organism>
<keyword evidence="4" id="KW-1185">Reference proteome</keyword>
<dbReference type="RefSeq" id="WP_075540188.1">
    <property type="nucleotide sequence ID" value="NZ_CP053844.1"/>
</dbReference>
<dbReference type="SMART" id="SM00267">
    <property type="entry name" value="GGDEF"/>
    <property type="match status" value="1"/>
</dbReference>
<feature type="domain" description="GGDEF" evidence="2">
    <location>
        <begin position="228"/>
        <end position="359"/>
    </location>
</feature>
<proteinExistence type="predicted"/>
<dbReference type="Gene3D" id="3.30.70.270">
    <property type="match status" value="1"/>
</dbReference>
<dbReference type="Proteomes" id="UP000069632">
    <property type="component" value="Unassembled WGS sequence"/>
</dbReference>
<name>A0A128EFG5_9BACT</name>
<evidence type="ECO:0000256" key="1">
    <source>
        <dbReference type="SAM" id="Coils"/>
    </source>
</evidence>